<feature type="domain" description="Amidohydrolase-related" evidence="8">
    <location>
        <begin position="61"/>
        <end position="398"/>
    </location>
</feature>
<feature type="binding site" evidence="7">
    <location>
        <position position="238"/>
    </location>
    <ligand>
        <name>Fe(3+)</name>
        <dbReference type="ChEBI" id="CHEBI:29034"/>
    </ligand>
</feature>
<dbReference type="Proteomes" id="UP001041814">
    <property type="component" value="Unassembled WGS sequence"/>
</dbReference>
<comment type="subcellular location">
    <subcellularLocation>
        <location evidence="7">Cytoplasm</location>
    </subcellularLocation>
</comment>
<dbReference type="PANTHER" id="PTHR42752">
    <property type="entry name" value="IMIDAZOLONEPROPIONASE"/>
    <property type="match status" value="1"/>
</dbReference>
<proteinExistence type="inferred from homology"/>
<keyword evidence="5 7" id="KW-0862">Zinc</keyword>
<evidence type="ECO:0000256" key="5">
    <source>
        <dbReference type="ARBA" id="ARBA00022833"/>
    </source>
</evidence>
<dbReference type="RefSeq" id="WP_200379769.1">
    <property type="nucleotide sequence ID" value="NZ_NRRU01000095.1"/>
</dbReference>
<dbReference type="SUPFAM" id="SSF51338">
    <property type="entry name" value="Composite domain of metallo-dependent hydrolases"/>
    <property type="match status" value="1"/>
</dbReference>
<evidence type="ECO:0000256" key="7">
    <source>
        <dbReference type="HAMAP-Rule" id="MF_00372"/>
    </source>
</evidence>
<sequence>MALTLWREARLVTLAGTEGWGLIEHGAIVADGEDIAWVGPEADLPAGLRPAAEHRLGGALLTPGLVDGHTHLVYGGERAREFELRLQGASYADIAHAGGGILSTVNATRAADEDQLFASALPRALALAADGATTIEVKSGYGQALEPEARCLRAARRLGPASGLTVKTSFLGLHALPPEYEGRADDYVAAAISWLAPLAAEGLVDAVDAFCEHIAFTPVQTGRFFTAARALGLPVKLHAEQLSDQGGAALAAHHGALSCDHLEWLSEAGVRAMAAAGTVAMLLPGAFYCLRETRVPPVVALRKAGVPIALATDHNPGTSPLLSPTLAMNQACTLLRLTPEEALRGFTVNGAKALGLADRGRLVPGQRADFAIWDVQHPAELAYWLGRPMCRGTVIAGRPQ</sequence>
<feature type="binding site" evidence="7">
    <location>
        <position position="69"/>
    </location>
    <ligand>
        <name>Fe(3+)</name>
        <dbReference type="ChEBI" id="CHEBI:29034"/>
    </ligand>
</feature>
<feature type="binding site" evidence="7">
    <location>
        <position position="241"/>
    </location>
    <ligand>
        <name>4-imidazolone-5-propanoate</name>
        <dbReference type="ChEBI" id="CHEBI:77893"/>
    </ligand>
</feature>
<dbReference type="EMBL" id="NRRU01000095">
    <property type="protein sequence ID" value="MBK1715072.1"/>
    <property type="molecule type" value="Genomic_DNA"/>
</dbReference>
<reference evidence="9" key="2">
    <citation type="journal article" date="2020" name="Microorganisms">
        <title>Osmotic Adaptation and Compatible Solute Biosynthesis of Phototrophic Bacteria as Revealed from Genome Analyses.</title>
        <authorList>
            <person name="Imhoff J.F."/>
            <person name="Rahn T."/>
            <person name="Kunzel S."/>
            <person name="Keller A."/>
            <person name="Neulinger S.C."/>
        </authorList>
    </citation>
    <scope>NUCLEOTIDE SEQUENCE</scope>
    <source>
        <strain evidence="9">IM 151</strain>
    </source>
</reference>
<feature type="binding site" evidence="7">
    <location>
        <position position="238"/>
    </location>
    <ligand>
        <name>Zn(2+)</name>
        <dbReference type="ChEBI" id="CHEBI:29105"/>
    </ligand>
</feature>
<dbReference type="EC" id="3.5.2.7" evidence="1 7"/>
<feature type="binding site" evidence="7">
    <location>
        <position position="71"/>
    </location>
    <ligand>
        <name>Fe(3+)</name>
        <dbReference type="ChEBI" id="CHEBI:29034"/>
    </ligand>
</feature>
<feature type="binding site" evidence="7">
    <location>
        <position position="313"/>
    </location>
    <ligand>
        <name>Fe(3+)</name>
        <dbReference type="ChEBI" id="CHEBI:29034"/>
    </ligand>
</feature>
<gene>
    <name evidence="7" type="primary">hutI</name>
    <name evidence="9" type="ORF">CKO43_20135</name>
</gene>
<dbReference type="Pfam" id="PF01979">
    <property type="entry name" value="Amidohydro_1"/>
    <property type="match status" value="1"/>
</dbReference>
<dbReference type="HAMAP" id="MF_00372">
    <property type="entry name" value="HutI"/>
    <property type="match status" value="1"/>
</dbReference>
<keyword evidence="10" id="KW-1185">Reference proteome</keyword>
<evidence type="ECO:0000256" key="2">
    <source>
        <dbReference type="ARBA" id="ARBA00022723"/>
    </source>
</evidence>
<evidence type="ECO:0000256" key="6">
    <source>
        <dbReference type="ARBA" id="ARBA00023004"/>
    </source>
</evidence>
<evidence type="ECO:0000313" key="10">
    <source>
        <dbReference type="Proteomes" id="UP001041814"/>
    </source>
</evidence>
<feature type="binding site" evidence="7">
    <location>
        <position position="318"/>
    </location>
    <ligand>
        <name>4-imidazolone-5-propanoate</name>
        <dbReference type="ChEBI" id="CHEBI:77893"/>
    </ligand>
</feature>
<accession>A0ABS1DYA5</accession>
<feature type="binding site" evidence="7">
    <location>
        <position position="313"/>
    </location>
    <ligand>
        <name>Zn(2+)</name>
        <dbReference type="ChEBI" id="CHEBI:29105"/>
    </ligand>
</feature>
<feature type="binding site" evidence="7">
    <location>
        <position position="317"/>
    </location>
    <ligand>
        <name>N-formimidoyl-L-glutamate</name>
        <dbReference type="ChEBI" id="CHEBI:58928"/>
    </ligand>
</feature>
<organism evidence="9 10">
    <name type="scientific">Rubrivivax gelatinosus</name>
    <name type="common">Rhodocyclus gelatinosus</name>
    <name type="synonym">Rhodopseudomonas gelatinosa</name>
    <dbReference type="NCBI Taxonomy" id="28068"/>
    <lineage>
        <taxon>Bacteria</taxon>
        <taxon>Pseudomonadati</taxon>
        <taxon>Pseudomonadota</taxon>
        <taxon>Betaproteobacteria</taxon>
        <taxon>Burkholderiales</taxon>
        <taxon>Sphaerotilaceae</taxon>
        <taxon>Rubrivivax</taxon>
    </lineage>
</organism>
<dbReference type="InterPro" id="IPR006680">
    <property type="entry name" value="Amidohydro-rel"/>
</dbReference>
<dbReference type="Gene3D" id="2.30.40.10">
    <property type="entry name" value="Urease, subunit C, domain 1"/>
    <property type="match status" value="1"/>
</dbReference>
<feature type="binding site" evidence="7">
    <location>
        <position position="141"/>
    </location>
    <ligand>
        <name>N-formimidoyl-L-glutamate</name>
        <dbReference type="ChEBI" id="CHEBI:58928"/>
    </ligand>
</feature>
<comment type="cofactor">
    <cofactor evidence="7">
        <name>Zn(2+)</name>
        <dbReference type="ChEBI" id="CHEBI:29105"/>
    </cofactor>
    <cofactor evidence="7">
        <name>Fe(3+)</name>
        <dbReference type="ChEBI" id="CHEBI:29034"/>
    </cofactor>
    <text evidence="7">Binds 1 zinc or iron ion per subunit.</text>
</comment>
<keyword evidence="4 7" id="KW-0369">Histidine metabolism</keyword>
<evidence type="ECO:0000259" key="8">
    <source>
        <dbReference type="Pfam" id="PF01979"/>
    </source>
</evidence>
<dbReference type="InterPro" id="IPR011059">
    <property type="entry name" value="Metal-dep_hydrolase_composite"/>
</dbReference>
<feature type="binding site" evidence="7">
    <location>
        <position position="315"/>
    </location>
    <ligand>
        <name>N-formimidoyl-L-glutamate</name>
        <dbReference type="ChEBI" id="CHEBI:58928"/>
    </ligand>
</feature>
<name>A0ABS1DYA5_RUBGE</name>
<comment type="pathway">
    <text evidence="7">Amino-acid degradation; L-histidine degradation into L-glutamate; N-formimidoyl-L-glutamate from L-histidine: step 3/3.</text>
</comment>
<protein>
    <recommendedName>
        <fullName evidence="1 7">Imidazolonepropionase</fullName>
        <ecNumber evidence="1 7">3.5.2.7</ecNumber>
    </recommendedName>
    <alternativeName>
        <fullName evidence="7">Imidazolone-5-propionate hydrolase</fullName>
    </alternativeName>
</protein>
<evidence type="ECO:0000256" key="3">
    <source>
        <dbReference type="ARBA" id="ARBA00022801"/>
    </source>
</evidence>
<feature type="binding site" evidence="7">
    <location>
        <position position="69"/>
    </location>
    <ligand>
        <name>Zn(2+)</name>
        <dbReference type="ChEBI" id="CHEBI:29105"/>
    </ligand>
</feature>
<keyword evidence="2 7" id="KW-0479">Metal-binding</keyword>
<comment type="caution">
    <text evidence="9">The sequence shown here is derived from an EMBL/GenBank/DDBJ whole genome shotgun (WGS) entry which is preliminary data.</text>
</comment>
<reference evidence="9" key="1">
    <citation type="submission" date="2017-08" db="EMBL/GenBank/DDBJ databases">
        <authorList>
            <person name="Imhoff J.F."/>
            <person name="Rahn T."/>
            <person name="Kuenzel S."/>
            <person name="Neulinger S.C."/>
        </authorList>
    </citation>
    <scope>NUCLEOTIDE SEQUENCE</scope>
    <source>
        <strain evidence="9">IM 151</strain>
    </source>
</reference>
<dbReference type="NCBIfam" id="TIGR01224">
    <property type="entry name" value="hutI"/>
    <property type="match status" value="1"/>
</dbReference>
<dbReference type="InterPro" id="IPR005920">
    <property type="entry name" value="HutI"/>
</dbReference>
<feature type="binding site" evidence="7">
    <location>
        <position position="71"/>
    </location>
    <ligand>
        <name>Zn(2+)</name>
        <dbReference type="ChEBI" id="CHEBI:29105"/>
    </ligand>
</feature>
<dbReference type="InterPro" id="IPR032466">
    <property type="entry name" value="Metal_Hydrolase"/>
</dbReference>
<feature type="binding site" evidence="7">
    <location>
        <position position="78"/>
    </location>
    <ligand>
        <name>4-imidazolone-5-propanoate</name>
        <dbReference type="ChEBI" id="CHEBI:77893"/>
    </ligand>
</feature>
<keyword evidence="6 7" id="KW-0408">Iron</keyword>
<evidence type="ECO:0000256" key="4">
    <source>
        <dbReference type="ARBA" id="ARBA00022808"/>
    </source>
</evidence>
<comment type="function">
    <text evidence="7">Catalyzes the hydrolytic cleavage of the carbon-nitrogen bond in imidazolone-5-propanoate to yield N-formimidoyl-L-glutamate. It is the third step in the universal histidine degradation pathway.</text>
</comment>
<dbReference type="Gene3D" id="3.20.20.140">
    <property type="entry name" value="Metal-dependent hydrolases"/>
    <property type="match status" value="1"/>
</dbReference>
<comment type="similarity">
    <text evidence="7">Belongs to the metallo-dependent hydrolases superfamily. HutI family.</text>
</comment>
<keyword evidence="7" id="KW-0963">Cytoplasm</keyword>
<dbReference type="SUPFAM" id="SSF51556">
    <property type="entry name" value="Metallo-dependent hydrolases"/>
    <property type="match status" value="1"/>
</dbReference>
<keyword evidence="3 7" id="KW-0378">Hydrolase</keyword>
<evidence type="ECO:0000256" key="1">
    <source>
        <dbReference type="ARBA" id="ARBA00012864"/>
    </source>
</evidence>
<comment type="catalytic activity">
    <reaction evidence="7">
        <text>4-imidazolone-5-propanoate + H2O = N-formimidoyl-L-glutamate</text>
        <dbReference type="Rhea" id="RHEA:23660"/>
        <dbReference type="ChEBI" id="CHEBI:15377"/>
        <dbReference type="ChEBI" id="CHEBI:58928"/>
        <dbReference type="ChEBI" id="CHEBI:77893"/>
        <dbReference type="EC" id="3.5.2.7"/>
    </reaction>
</comment>
<evidence type="ECO:0000313" key="9">
    <source>
        <dbReference type="EMBL" id="MBK1715072.1"/>
    </source>
</evidence>
<dbReference type="PANTHER" id="PTHR42752:SF1">
    <property type="entry name" value="IMIDAZOLONEPROPIONASE-RELATED"/>
    <property type="match status" value="1"/>
</dbReference>
<feature type="binding site" evidence="7">
    <location>
        <position position="141"/>
    </location>
    <ligand>
        <name>4-imidazolone-5-propanoate</name>
        <dbReference type="ChEBI" id="CHEBI:77893"/>
    </ligand>
</feature>
<feature type="binding site" evidence="7">
    <location>
        <position position="174"/>
    </location>
    <ligand>
        <name>4-imidazolone-5-propanoate</name>
        <dbReference type="ChEBI" id="CHEBI:77893"/>
    </ligand>
</feature>